<dbReference type="VEuPathDB" id="FungiDB:PSHT_00824"/>
<keyword evidence="2" id="KW-1185">Reference proteome</keyword>
<accession>A0A2S4VPU4</accession>
<organism evidence="1 2">
    <name type="scientific">Puccinia striiformis</name>
    <dbReference type="NCBI Taxonomy" id="27350"/>
    <lineage>
        <taxon>Eukaryota</taxon>
        <taxon>Fungi</taxon>
        <taxon>Dikarya</taxon>
        <taxon>Basidiomycota</taxon>
        <taxon>Pucciniomycotina</taxon>
        <taxon>Pucciniomycetes</taxon>
        <taxon>Pucciniales</taxon>
        <taxon>Pucciniaceae</taxon>
        <taxon>Puccinia</taxon>
    </lineage>
</organism>
<dbReference type="Proteomes" id="UP000239156">
    <property type="component" value="Unassembled WGS sequence"/>
</dbReference>
<comment type="caution">
    <text evidence="1">The sequence shown here is derived from an EMBL/GenBank/DDBJ whole genome shotgun (WGS) entry which is preliminary data.</text>
</comment>
<dbReference type="AlphaFoldDB" id="A0A2S4VPU4"/>
<dbReference type="EMBL" id="PKSL01000038">
    <property type="protein sequence ID" value="POW11499.1"/>
    <property type="molecule type" value="Genomic_DNA"/>
</dbReference>
<gene>
    <name evidence="1" type="ORF">PSTT_05229</name>
</gene>
<proteinExistence type="predicted"/>
<evidence type="ECO:0000313" key="1">
    <source>
        <dbReference type="EMBL" id="POW11499.1"/>
    </source>
</evidence>
<sequence>MTHFLGPRLPNSNSTRSNFSAKMNTTLYALLSLAVATLSVGAVGETRQCTTYATIGIEGTSASSFNATYIHCNRRMLTKFLDIACEERSGLICSEGCSTFVSE</sequence>
<protein>
    <submittedName>
        <fullName evidence="1">Uncharacterized protein</fullName>
    </submittedName>
</protein>
<reference evidence="1" key="1">
    <citation type="submission" date="2017-12" db="EMBL/GenBank/DDBJ databases">
        <title>Gene loss provides genomic basis for host adaptation in cereal stripe rust fungi.</title>
        <authorList>
            <person name="Xia C."/>
        </authorList>
    </citation>
    <scope>NUCLEOTIDE SEQUENCE [LARGE SCALE GENOMIC DNA]</scope>
    <source>
        <strain evidence="1">93-210</strain>
    </source>
</reference>
<dbReference type="VEuPathDB" id="FungiDB:PSTT_05229"/>
<name>A0A2S4VPU4_9BASI</name>
<evidence type="ECO:0000313" key="2">
    <source>
        <dbReference type="Proteomes" id="UP000239156"/>
    </source>
</evidence>